<evidence type="ECO:0000259" key="2">
    <source>
        <dbReference type="Pfam" id="PF21007"/>
    </source>
</evidence>
<sequence length="270" mass="31323">MTQLSTERKQLAEERAHFNVAQRLRMEQEQRDTIKTLKADAEADSTVKVLNDEKAHLEARVREFELERKKFMGNQEKLEHEMKSITIEKEKLEQIALQVRQRSKDIEEMCLSAAQAREEGQQALIIAKSTETEHKQRLNKIQVEVANLRSKERQIAEERLALAKEKKTLETSRSSMLCVSCRTPMKEVQPRVKMTPAAHNLYHTIENKQQMVPNLDPGTSTHNKISADIVVDKSFRNWRRQAAKDKEYLEEESAFLDVIKQSPYHSDASI</sequence>
<dbReference type="GO" id="GO:0036064">
    <property type="term" value="C:ciliary basal body"/>
    <property type="evidence" value="ECO:0007669"/>
    <property type="project" value="TreeGrafter"/>
</dbReference>
<keyword evidence="1" id="KW-0175">Coiled coil</keyword>
<dbReference type="STRING" id="283909.R7VD80"/>
<dbReference type="GO" id="GO:0090162">
    <property type="term" value="P:establishment of epithelial cell polarity"/>
    <property type="evidence" value="ECO:0007669"/>
    <property type="project" value="InterPro"/>
</dbReference>
<gene>
    <name evidence="3" type="ORF">CAPTEDRAFT_158876</name>
</gene>
<feature type="coiled-coil region" evidence="1">
    <location>
        <begin position="47"/>
        <end position="168"/>
    </location>
</feature>
<dbReference type="PANTHER" id="PTHR33689:SF1">
    <property type="entry name" value="FAS-BINDING FACTOR 1"/>
    <property type="match status" value="1"/>
</dbReference>
<dbReference type="AlphaFoldDB" id="R7VD80"/>
<reference evidence="5" key="1">
    <citation type="submission" date="2012-12" db="EMBL/GenBank/DDBJ databases">
        <authorList>
            <person name="Hellsten U."/>
            <person name="Grimwood J."/>
            <person name="Chapman J.A."/>
            <person name="Shapiro H."/>
            <person name="Aerts A."/>
            <person name="Otillar R.P."/>
            <person name="Terry A.Y."/>
            <person name="Boore J.L."/>
            <person name="Simakov O."/>
            <person name="Marletaz F."/>
            <person name="Cho S.-J."/>
            <person name="Edsinger-Gonzales E."/>
            <person name="Havlak P."/>
            <person name="Kuo D.-H."/>
            <person name="Larsson T."/>
            <person name="Lv J."/>
            <person name="Arendt D."/>
            <person name="Savage R."/>
            <person name="Osoegawa K."/>
            <person name="de Jong P."/>
            <person name="Lindberg D.R."/>
            <person name="Seaver E.C."/>
            <person name="Weisblat D.A."/>
            <person name="Putnam N.H."/>
            <person name="Grigoriev I.V."/>
            <person name="Rokhsar D.S."/>
        </authorList>
    </citation>
    <scope>NUCLEOTIDE SEQUENCE</scope>
    <source>
        <strain evidence="5">I ESC-2004</strain>
    </source>
</reference>
<organism evidence="3">
    <name type="scientific">Capitella teleta</name>
    <name type="common">Polychaete worm</name>
    <dbReference type="NCBI Taxonomy" id="283909"/>
    <lineage>
        <taxon>Eukaryota</taxon>
        <taxon>Metazoa</taxon>
        <taxon>Spiralia</taxon>
        <taxon>Lophotrochozoa</taxon>
        <taxon>Annelida</taxon>
        <taxon>Polychaeta</taxon>
        <taxon>Sedentaria</taxon>
        <taxon>Scolecida</taxon>
        <taxon>Capitellidae</taxon>
        <taxon>Capitella</taxon>
    </lineage>
</organism>
<evidence type="ECO:0000313" key="3">
    <source>
        <dbReference type="EMBL" id="ELU16783.1"/>
    </source>
</evidence>
<dbReference type="EMBL" id="KB292914">
    <property type="protein sequence ID" value="ELU16783.1"/>
    <property type="molecule type" value="Genomic_DNA"/>
</dbReference>
<dbReference type="Proteomes" id="UP000014760">
    <property type="component" value="Unassembled WGS sequence"/>
</dbReference>
<dbReference type="GO" id="GO:0005814">
    <property type="term" value="C:centriole"/>
    <property type="evidence" value="ECO:0007669"/>
    <property type="project" value="TreeGrafter"/>
</dbReference>
<reference evidence="4" key="3">
    <citation type="submission" date="2015-06" db="UniProtKB">
        <authorList>
            <consortium name="EnsemblMetazoa"/>
        </authorList>
    </citation>
    <scope>IDENTIFICATION</scope>
</reference>
<dbReference type="HOGENOM" id="CLU_1031508_0_0_1"/>
<dbReference type="OMA" id="ICVDINI"/>
<dbReference type="GO" id="GO:0097539">
    <property type="term" value="C:ciliary transition fiber"/>
    <property type="evidence" value="ECO:0007669"/>
    <property type="project" value="InterPro"/>
</dbReference>
<dbReference type="OrthoDB" id="8195456at2759"/>
<dbReference type="InterPro" id="IPR049390">
    <property type="entry name" value="FBF1_C"/>
</dbReference>
<reference evidence="3 5" key="2">
    <citation type="journal article" date="2013" name="Nature">
        <title>Insights into bilaterian evolution from three spiralian genomes.</title>
        <authorList>
            <person name="Simakov O."/>
            <person name="Marletaz F."/>
            <person name="Cho S.J."/>
            <person name="Edsinger-Gonzales E."/>
            <person name="Havlak P."/>
            <person name="Hellsten U."/>
            <person name="Kuo D.H."/>
            <person name="Larsson T."/>
            <person name="Lv J."/>
            <person name="Arendt D."/>
            <person name="Savage R."/>
            <person name="Osoegawa K."/>
            <person name="de Jong P."/>
            <person name="Grimwood J."/>
            <person name="Chapman J.A."/>
            <person name="Shapiro H."/>
            <person name="Aerts A."/>
            <person name="Otillar R.P."/>
            <person name="Terry A.Y."/>
            <person name="Boore J.L."/>
            <person name="Grigoriev I.V."/>
            <person name="Lindberg D.R."/>
            <person name="Seaver E.C."/>
            <person name="Weisblat D.A."/>
            <person name="Putnam N.H."/>
            <person name="Rokhsar D.S."/>
        </authorList>
    </citation>
    <scope>NUCLEOTIDE SEQUENCE</scope>
    <source>
        <strain evidence="3 5">I ESC-2004</strain>
    </source>
</reference>
<dbReference type="Pfam" id="PF21007">
    <property type="entry name" value="FBF1"/>
    <property type="match status" value="1"/>
</dbReference>
<feature type="domain" description="Fas-binding factor 1 C-terminal" evidence="2">
    <location>
        <begin position="1"/>
        <end position="261"/>
    </location>
</feature>
<name>R7VD80_CAPTE</name>
<keyword evidence="5" id="KW-1185">Reference proteome</keyword>
<dbReference type="PANTHER" id="PTHR33689">
    <property type="entry name" value="FAS-BINDING FACTOR 1"/>
    <property type="match status" value="1"/>
</dbReference>
<accession>R7VD80</accession>
<dbReference type="GO" id="GO:0060271">
    <property type="term" value="P:cilium assembly"/>
    <property type="evidence" value="ECO:0007669"/>
    <property type="project" value="InterPro"/>
</dbReference>
<evidence type="ECO:0000313" key="4">
    <source>
        <dbReference type="EnsemblMetazoa" id="CapteP158876"/>
    </source>
</evidence>
<proteinExistence type="predicted"/>
<dbReference type="InterPro" id="IPR033561">
    <property type="entry name" value="FBF1"/>
</dbReference>
<protein>
    <recommendedName>
        <fullName evidence="2">Fas-binding factor 1 C-terminal domain-containing protein</fullName>
    </recommendedName>
</protein>
<evidence type="ECO:0000256" key="1">
    <source>
        <dbReference type="SAM" id="Coils"/>
    </source>
</evidence>
<evidence type="ECO:0000313" key="5">
    <source>
        <dbReference type="Proteomes" id="UP000014760"/>
    </source>
</evidence>
<dbReference type="EnsemblMetazoa" id="CapteT158876">
    <property type="protein sequence ID" value="CapteP158876"/>
    <property type="gene ID" value="CapteG158876"/>
</dbReference>
<dbReference type="EMBL" id="AMQN01004214">
    <property type="status" value="NOT_ANNOTATED_CDS"/>
    <property type="molecule type" value="Genomic_DNA"/>
</dbReference>